<dbReference type="EMBL" id="JAGMUU010000023">
    <property type="protein sequence ID" value="KAH7126479.1"/>
    <property type="molecule type" value="Genomic_DNA"/>
</dbReference>
<feature type="transmembrane region" description="Helical" evidence="2">
    <location>
        <begin position="205"/>
        <end position="226"/>
    </location>
</feature>
<keyword evidence="2" id="KW-0812">Transmembrane</keyword>
<feature type="transmembrane region" description="Helical" evidence="2">
    <location>
        <begin position="176"/>
        <end position="193"/>
    </location>
</feature>
<keyword evidence="2" id="KW-0472">Membrane</keyword>
<keyword evidence="2" id="KW-1133">Transmembrane helix</keyword>
<dbReference type="OrthoDB" id="5089392at2759"/>
<evidence type="ECO:0000256" key="1">
    <source>
        <dbReference type="SAM" id="MobiDB-lite"/>
    </source>
</evidence>
<keyword evidence="4" id="KW-1185">Reference proteome</keyword>
<protein>
    <recommendedName>
        <fullName evidence="5">Integral membrane protein</fullName>
    </recommendedName>
</protein>
<evidence type="ECO:0008006" key="5">
    <source>
        <dbReference type="Google" id="ProtNLM"/>
    </source>
</evidence>
<organism evidence="3 4">
    <name type="scientific">Dactylonectria estremocensis</name>
    <dbReference type="NCBI Taxonomy" id="1079267"/>
    <lineage>
        <taxon>Eukaryota</taxon>
        <taxon>Fungi</taxon>
        <taxon>Dikarya</taxon>
        <taxon>Ascomycota</taxon>
        <taxon>Pezizomycotina</taxon>
        <taxon>Sordariomycetes</taxon>
        <taxon>Hypocreomycetidae</taxon>
        <taxon>Hypocreales</taxon>
        <taxon>Nectriaceae</taxon>
        <taxon>Dactylonectria</taxon>
    </lineage>
</organism>
<feature type="region of interest" description="Disordered" evidence="1">
    <location>
        <begin position="412"/>
        <end position="434"/>
    </location>
</feature>
<feature type="transmembrane region" description="Helical" evidence="2">
    <location>
        <begin position="246"/>
        <end position="266"/>
    </location>
</feature>
<accession>A0A9P9DWS4</accession>
<proteinExistence type="predicted"/>
<reference evidence="3" key="1">
    <citation type="journal article" date="2021" name="Nat. Commun.">
        <title>Genetic determinants of endophytism in the Arabidopsis root mycobiome.</title>
        <authorList>
            <person name="Mesny F."/>
            <person name="Miyauchi S."/>
            <person name="Thiergart T."/>
            <person name="Pickel B."/>
            <person name="Atanasova L."/>
            <person name="Karlsson M."/>
            <person name="Huettel B."/>
            <person name="Barry K.W."/>
            <person name="Haridas S."/>
            <person name="Chen C."/>
            <person name="Bauer D."/>
            <person name="Andreopoulos W."/>
            <person name="Pangilinan J."/>
            <person name="LaButti K."/>
            <person name="Riley R."/>
            <person name="Lipzen A."/>
            <person name="Clum A."/>
            <person name="Drula E."/>
            <person name="Henrissat B."/>
            <person name="Kohler A."/>
            <person name="Grigoriev I.V."/>
            <person name="Martin F.M."/>
            <person name="Hacquard S."/>
        </authorList>
    </citation>
    <scope>NUCLEOTIDE SEQUENCE</scope>
    <source>
        <strain evidence="3">MPI-CAGE-AT-0021</strain>
    </source>
</reference>
<feature type="transmembrane region" description="Helical" evidence="2">
    <location>
        <begin position="136"/>
        <end position="156"/>
    </location>
</feature>
<dbReference type="AlphaFoldDB" id="A0A9P9DWS4"/>
<gene>
    <name evidence="3" type="ORF">B0J13DRAFT_588901</name>
</gene>
<name>A0A9P9DWS4_9HYPO</name>
<comment type="caution">
    <text evidence="3">The sequence shown here is derived from an EMBL/GenBank/DDBJ whole genome shotgun (WGS) entry which is preliminary data.</text>
</comment>
<sequence length="434" mass="48487">MPVSNLSVESARKRAWAYPQGLRLEHNLHWAIGLLELANAGDFAANIWNDTPVPVYAIVFMAIGATAAGVLSIFAFRDASKAWHNVKFLRRQRRGLQYHKNQLLEEAQSTQQVDVFLDITQRELYTEVINRWGMDILMGGGAILICVGTYFAMAGANHKIWLASNILSGYVGNAPIALYGLVNSFWAVVMWRRKHSHSTAAKKQLQGTVALGIVKKYCFSVELFFGMNGPTTLIGGVASMLAATQWWAYVILIPVIISSFFCNYWWRKRAGYDRPYLDLQTNMDAAGLVRALESAAEIRRAIQKGEASDAWRQLVSDTGSLLTVLDFLVGHGMFETFALRLVEDPCVRVILCDEAMNRVDIDVAGLLVLPDHHQATILDAAGQFIRKEGPKHFEHRQRFIAEVLGTYVSKFDTEPDPREDEGPVVTQVDPSQAE</sequence>
<feature type="transmembrane region" description="Helical" evidence="2">
    <location>
        <begin position="55"/>
        <end position="76"/>
    </location>
</feature>
<evidence type="ECO:0000256" key="2">
    <source>
        <dbReference type="SAM" id="Phobius"/>
    </source>
</evidence>
<evidence type="ECO:0000313" key="3">
    <source>
        <dbReference type="EMBL" id="KAH7126479.1"/>
    </source>
</evidence>
<evidence type="ECO:0000313" key="4">
    <source>
        <dbReference type="Proteomes" id="UP000717696"/>
    </source>
</evidence>
<dbReference type="Proteomes" id="UP000717696">
    <property type="component" value="Unassembled WGS sequence"/>
</dbReference>